<dbReference type="EMBL" id="LT670818">
    <property type="protein sequence ID" value="SHH01576.1"/>
    <property type="molecule type" value="Genomic_DNA"/>
</dbReference>
<sequence length="257" mass="28501">MEDLSERRLADRLMSIAETRSVRALGIACCSAIGELTRSPTVGLYLFDGAEPELVYSRYVAEGLLDNYKSGFWKCDPVLDCILTEGRTVDGASLVGPEHWRRSPSFEMLREWGFSYNMGGPLWCGRKMIGVLFTATVDAKAPYTPLLRQRMDLLCRAGSLALTNMMNSGELEADRNAILLRTRPAPLPSSMLSIRLPPRSADVAIRVCRGQTNKEIAREMGISDQTVKEHVANLCRRFGAHNRTELAACLLRGSSTQ</sequence>
<dbReference type="Proteomes" id="UP000190675">
    <property type="component" value="Chromosome I"/>
</dbReference>
<protein>
    <submittedName>
        <fullName evidence="5">Regulatory protein, luxR family</fullName>
    </submittedName>
</protein>
<accession>A0A1M5PIH0</accession>
<dbReference type="Gene3D" id="3.30.450.40">
    <property type="match status" value="1"/>
</dbReference>
<dbReference type="PROSITE" id="PS50043">
    <property type="entry name" value="HTH_LUXR_2"/>
    <property type="match status" value="1"/>
</dbReference>
<dbReference type="SUPFAM" id="SSF55781">
    <property type="entry name" value="GAF domain-like"/>
    <property type="match status" value="1"/>
</dbReference>
<gene>
    <name evidence="5" type="ORF">SAMN05444169_5272</name>
</gene>
<keyword evidence="3" id="KW-0804">Transcription</keyword>
<dbReference type="SUPFAM" id="SSF46894">
    <property type="entry name" value="C-terminal effector domain of the bipartite response regulators"/>
    <property type="match status" value="1"/>
</dbReference>
<evidence type="ECO:0000256" key="2">
    <source>
        <dbReference type="ARBA" id="ARBA00023125"/>
    </source>
</evidence>
<reference evidence="5 6" key="1">
    <citation type="submission" date="2016-11" db="EMBL/GenBank/DDBJ databases">
        <authorList>
            <person name="Jaros S."/>
            <person name="Januszkiewicz K."/>
            <person name="Wedrychowicz H."/>
        </authorList>
    </citation>
    <scope>NUCLEOTIDE SEQUENCE [LARGE SCALE GENOMIC DNA]</scope>
    <source>
        <strain evidence="5 6">GAS242</strain>
    </source>
</reference>
<dbReference type="RefSeq" id="WP_079568455.1">
    <property type="nucleotide sequence ID" value="NZ_LT670818.1"/>
</dbReference>
<keyword evidence="1" id="KW-0805">Transcription regulation</keyword>
<evidence type="ECO:0000313" key="5">
    <source>
        <dbReference type="EMBL" id="SHH01576.1"/>
    </source>
</evidence>
<dbReference type="OrthoDB" id="9782655at2"/>
<dbReference type="InterPro" id="IPR036388">
    <property type="entry name" value="WH-like_DNA-bd_sf"/>
</dbReference>
<dbReference type="GO" id="GO:0006355">
    <property type="term" value="P:regulation of DNA-templated transcription"/>
    <property type="evidence" value="ECO:0007669"/>
    <property type="project" value="InterPro"/>
</dbReference>
<evidence type="ECO:0000313" key="6">
    <source>
        <dbReference type="Proteomes" id="UP000190675"/>
    </source>
</evidence>
<dbReference type="Pfam" id="PF00196">
    <property type="entry name" value="GerE"/>
    <property type="match status" value="1"/>
</dbReference>
<dbReference type="SMART" id="SM00421">
    <property type="entry name" value="HTH_LUXR"/>
    <property type="match status" value="1"/>
</dbReference>
<dbReference type="PANTHER" id="PTHR44688">
    <property type="entry name" value="DNA-BINDING TRANSCRIPTIONAL ACTIVATOR DEVR_DOSR"/>
    <property type="match status" value="1"/>
</dbReference>
<dbReference type="PRINTS" id="PR00038">
    <property type="entry name" value="HTHLUXR"/>
</dbReference>
<dbReference type="GO" id="GO:0003677">
    <property type="term" value="F:DNA binding"/>
    <property type="evidence" value="ECO:0007669"/>
    <property type="project" value="UniProtKB-KW"/>
</dbReference>
<dbReference type="CDD" id="cd06170">
    <property type="entry name" value="LuxR_C_like"/>
    <property type="match status" value="1"/>
</dbReference>
<organism evidence="5 6">
    <name type="scientific">Bradyrhizobium erythrophlei</name>
    <dbReference type="NCBI Taxonomy" id="1437360"/>
    <lineage>
        <taxon>Bacteria</taxon>
        <taxon>Pseudomonadati</taxon>
        <taxon>Pseudomonadota</taxon>
        <taxon>Alphaproteobacteria</taxon>
        <taxon>Hyphomicrobiales</taxon>
        <taxon>Nitrobacteraceae</taxon>
        <taxon>Bradyrhizobium</taxon>
    </lineage>
</organism>
<dbReference type="InterPro" id="IPR000792">
    <property type="entry name" value="Tscrpt_reg_LuxR_C"/>
</dbReference>
<evidence type="ECO:0000259" key="4">
    <source>
        <dbReference type="PROSITE" id="PS50043"/>
    </source>
</evidence>
<dbReference type="PANTHER" id="PTHR44688:SF16">
    <property type="entry name" value="DNA-BINDING TRANSCRIPTIONAL ACTIVATOR DEVR_DOSR"/>
    <property type="match status" value="1"/>
</dbReference>
<dbReference type="AlphaFoldDB" id="A0A1M5PIH0"/>
<name>A0A1M5PIH0_9BRAD</name>
<evidence type="ECO:0000256" key="3">
    <source>
        <dbReference type="ARBA" id="ARBA00023163"/>
    </source>
</evidence>
<dbReference type="InterPro" id="IPR016032">
    <property type="entry name" value="Sig_transdc_resp-reg_C-effctor"/>
</dbReference>
<dbReference type="Gene3D" id="1.10.10.10">
    <property type="entry name" value="Winged helix-like DNA-binding domain superfamily/Winged helix DNA-binding domain"/>
    <property type="match status" value="1"/>
</dbReference>
<proteinExistence type="predicted"/>
<dbReference type="InterPro" id="IPR029016">
    <property type="entry name" value="GAF-like_dom_sf"/>
</dbReference>
<feature type="domain" description="HTH luxR-type" evidence="4">
    <location>
        <begin position="189"/>
        <end position="254"/>
    </location>
</feature>
<dbReference type="PROSITE" id="PS00622">
    <property type="entry name" value="HTH_LUXR_1"/>
    <property type="match status" value="1"/>
</dbReference>
<evidence type="ECO:0000256" key="1">
    <source>
        <dbReference type="ARBA" id="ARBA00023015"/>
    </source>
</evidence>
<keyword evidence="2" id="KW-0238">DNA-binding</keyword>